<keyword evidence="1" id="KW-1133">Transmembrane helix</keyword>
<comment type="caution">
    <text evidence="2">The sequence shown here is derived from an EMBL/GenBank/DDBJ whole genome shotgun (WGS) entry which is preliminary data.</text>
</comment>
<reference evidence="2" key="1">
    <citation type="journal article" date="2014" name="Front. Microbiol.">
        <title>High frequency of phylogenetically diverse reductive dehalogenase-homologous genes in deep subseafloor sedimentary metagenomes.</title>
        <authorList>
            <person name="Kawai M."/>
            <person name="Futagami T."/>
            <person name="Toyoda A."/>
            <person name="Takaki Y."/>
            <person name="Nishi S."/>
            <person name="Hori S."/>
            <person name="Arai W."/>
            <person name="Tsubouchi T."/>
            <person name="Morono Y."/>
            <person name="Uchiyama I."/>
            <person name="Ito T."/>
            <person name="Fujiyama A."/>
            <person name="Inagaki F."/>
            <person name="Takami H."/>
        </authorList>
    </citation>
    <scope>NUCLEOTIDE SEQUENCE</scope>
    <source>
        <strain evidence="2">Expedition CK06-06</strain>
    </source>
</reference>
<keyword evidence="1" id="KW-0472">Membrane</keyword>
<protein>
    <submittedName>
        <fullName evidence="2">Uncharacterized protein</fullName>
    </submittedName>
</protein>
<keyword evidence="1" id="KW-0812">Transmembrane</keyword>
<gene>
    <name evidence="2" type="ORF">S03H2_57493</name>
</gene>
<feature type="transmembrane region" description="Helical" evidence="1">
    <location>
        <begin position="6"/>
        <end position="23"/>
    </location>
</feature>
<feature type="non-terminal residue" evidence="2">
    <location>
        <position position="1"/>
    </location>
</feature>
<organism evidence="2">
    <name type="scientific">marine sediment metagenome</name>
    <dbReference type="NCBI Taxonomy" id="412755"/>
    <lineage>
        <taxon>unclassified sequences</taxon>
        <taxon>metagenomes</taxon>
        <taxon>ecological metagenomes</taxon>
    </lineage>
</organism>
<sequence length="29" mass="3197">ILMPWIGLAVALALAGVFITRFARRKVRG</sequence>
<evidence type="ECO:0000256" key="1">
    <source>
        <dbReference type="SAM" id="Phobius"/>
    </source>
</evidence>
<dbReference type="AlphaFoldDB" id="X1IJ23"/>
<proteinExistence type="predicted"/>
<evidence type="ECO:0000313" key="2">
    <source>
        <dbReference type="EMBL" id="GAH81707.1"/>
    </source>
</evidence>
<name>X1IJ23_9ZZZZ</name>
<dbReference type="EMBL" id="BARU01036853">
    <property type="protein sequence ID" value="GAH81707.1"/>
    <property type="molecule type" value="Genomic_DNA"/>
</dbReference>
<accession>X1IJ23</accession>